<accession>A0ABX5SN28</accession>
<keyword evidence="2" id="KW-1185">Reference proteome</keyword>
<sequence>MNDLAIPVTDVAAEVGHIGRVLGAAGIGLEGGGVWAGEAHYLVADGAAAVAALEVAGVRGARVTPALVTPLRADVPGELGRIMSALALAGVVIGAQYSDHDNRKVFVVDDIEHAREVLR</sequence>
<proteinExistence type="predicted"/>
<evidence type="ECO:0000313" key="2">
    <source>
        <dbReference type="Proteomes" id="UP000295748"/>
    </source>
</evidence>
<dbReference type="Proteomes" id="UP000295748">
    <property type="component" value="Chromosome"/>
</dbReference>
<evidence type="ECO:0000313" key="1">
    <source>
        <dbReference type="EMBL" id="QBR87540.1"/>
    </source>
</evidence>
<name>A0ABX5SN28_9MICO</name>
<reference evidence="1 2" key="1">
    <citation type="submission" date="2019-03" db="EMBL/GenBank/DDBJ databases">
        <authorList>
            <person name="Dong K."/>
        </authorList>
    </citation>
    <scope>NUCLEOTIDE SEQUENCE [LARGE SCALE GENOMIC DNA]</scope>
    <source>
        <strain evidence="2">dk512</strain>
    </source>
</reference>
<dbReference type="Gene3D" id="3.30.2130.10">
    <property type="entry name" value="VC0802-like"/>
    <property type="match status" value="1"/>
</dbReference>
<protein>
    <submittedName>
        <fullName evidence="1">Amino acid-binding ACT domain-containing protein</fullName>
    </submittedName>
</protein>
<dbReference type="EMBL" id="CP038266">
    <property type="protein sequence ID" value="QBR87540.1"/>
    <property type="molecule type" value="Genomic_DNA"/>
</dbReference>
<gene>
    <name evidence="1" type="ORF">E4K62_01810</name>
</gene>
<dbReference type="RefSeq" id="WP_135063002.1">
    <property type="nucleotide sequence ID" value="NZ_CP038266.1"/>
</dbReference>
<organism evidence="1 2">
    <name type="scientific">Microbacterium wangchenii</name>
    <dbReference type="NCBI Taxonomy" id="2541726"/>
    <lineage>
        <taxon>Bacteria</taxon>
        <taxon>Bacillati</taxon>
        <taxon>Actinomycetota</taxon>
        <taxon>Actinomycetes</taxon>
        <taxon>Micrococcales</taxon>
        <taxon>Microbacteriaceae</taxon>
        <taxon>Microbacterium</taxon>
    </lineage>
</organism>